<name>A0A1J0VTA9_9NOCA</name>
<evidence type="ECO:0000256" key="1">
    <source>
        <dbReference type="SAM" id="MobiDB-lite"/>
    </source>
</evidence>
<sequence>MEVTVMDVAPTVVAIYDVGFAEPRKVAEFRLATDGTVVLTVIDPGGCLVAEQWYDRGVKIYEPLSRIGPDEGTRFLRALLDTPGMSYYRVFDESPRTPPHDLPAVSPWAKTRETGPGDSPPQLRP</sequence>
<feature type="region of interest" description="Disordered" evidence="1">
    <location>
        <begin position="91"/>
        <end position="125"/>
    </location>
</feature>
<evidence type="ECO:0000313" key="2">
    <source>
        <dbReference type="EMBL" id="APE35257.1"/>
    </source>
</evidence>
<protein>
    <submittedName>
        <fullName evidence="2">Uncharacterized protein</fullName>
    </submittedName>
</protein>
<reference evidence="2" key="1">
    <citation type="submission" date="2016-11" db="EMBL/GenBank/DDBJ databases">
        <authorList>
            <person name="Jaros S."/>
            <person name="Januszkiewicz K."/>
            <person name="Wedrychowicz H."/>
        </authorList>
    </citation>
    <scope>NUCLEOTIDE SEQUENCE [LARGE SCALE GENOMIC DNA]</scope>
    <source>
        <strain evidence="2">Y48</strain>
    </source>
</reference>
<dbReference type="AlphaFoldDB" id="A0A1J0VTA9"/>
<dbReference type="EMBL" id="CP018082">
    <property type="protein sequence ID" value="APE35257.1"/>
    <property type="molecule type" value="Genomic_DNA"/>
</dbReference>
<dbReference type="KEGG" id="nsl:BOX37_16360"/>
<dbReference type="Proteomes" id="UP000183810">
    <property type="component" value="Chromosome"/>
</dbReference>
<organism evidence="2 3">
    <name type="scientific">Nocardia mangyaensis</name>
    <dbReference type="NCBI Taxonomy" id="2213200"/>
    <lineage>
        <taxon>Bacteria</taxon>
        <taxon>Bacillati</taxon>
        <taxon>Actinomycetota</taxon>
        <taxon>Actinomycetes</taxon>
        <taxon>Mycobacteriales</taxon>
        <taxon>Nocardiaceae</taxon>
        <taxon>Nocardia</taxon>
    </lineage>
</organism>
<gene>
    <name evidence="2" type="ORF">BOX37_16360</name>
</gene>
<keyword evidence="3" id="KW-1185">Reference proteome</keyword>
<evidence type="ECO:0000313" key="3">
    <source>
        <dbReference type="Proteomes" id="UP000183810"/>
    </source>
</evidence>
<accession>A0A1J0VTA9</accession>
<proteinExistence type="predicted"/>